<evidence type="ECO:0000313" key="3">
    <source>
        <dbReference type="Proteomes" id="UP000464480"/>
    </source>
</evidence>
<dbReference type="EMBL" id="CP026115">
    <property type="protein sequence ID" value="QHG68219.2"/>
    <property type="molecule type" value="Genomic_DNA"/>
</dbReference>
<organism evidence="2 3">
    <name type="scientific">Pseudomonas putida</name>
    <name type="common">Arthrobacter siderocapsulatus</name>
    <dbReference type="NCBI Taxonomy" id="303"/>
    <lineage>
        <taxon>Bacteria</taxon>
        <taxon>Pseudomonadati</taxon>
        <taxon>Pseudomonadota</taxon>
        <taxon>Gammaproteobacteria</taxon>
        <taxon>Pseudomonadales</taxon>
        <taxon>Pseudomonadaceae</taxon>
        <taxon>Pseudomonas</taxon>
    </lineage>
</organism>
<dbReference type="Proteomes" id="UP000464480">
    <property type="component" value="Chromosome"/>
</dbReference>
<dbReference type="Pfam" id="PF15655">
    <property type="entry name" value="Imm-NTF2"/>
    <property type="match status" value="1"/>
</dbReference>
<protein>
    <recommendedName>
        <fullName evidence="1">NTF2 fold immunity protein domain-containing protein</fullName>
    </recommendedName>
</protein>
<feature type="domain" description="NTF2 fold immunity protein" evidence="1">
    <location>
        <begin position="9"/>
        <end position="136"/>
    </location>
</feature>
<dbReference type="RefSeq" id="WP_159410281.1">
    <property type="nucleotide sequence ID" value="NZ_CP026115.2"/>
</dbReference>
<dbReference type="AlphaFoldDB" id="A0A6I6Y9D4"/>
<gene>
    <name evidence="2" type="ORF">C2H86_11080</name>
</gene>
<reference evidence="2 3" key="1">
    <citation type="submission" date="2020-02" db="EMBL/GenBank/DDBJ databases">
        <title>Pseudomonas Putida W5 Complete Genome Assembly.</title>
        <authorList>
            <person name="Yuan Z.-C."/>
            <person name="Shaw G.A."/>
            <person name="Cusano A.D."/>
            <person name="Caddey B.J."/>
            <person name="Weselowski B.J."/>
        </authorList>
    </citation>
    <scope>NUCLEOTIDE SEQUENCE [LARGE SCALE GENOMIC DNA]</scope>
    <source>
        <strain evidence="2 3">W5</strain>
    </source>
</reference>
<evidence type="ECO:0000313" key="2">
    <source>
        <dbReference type="EMBL" id="QHG68219.2"/>
    </source>
</evidence>
<dbReference type="InterPro" id="IPR028049">
    <property type="entry name" value="Imm-NTF2"/>
</dbReference>
<evidence type="ECO:0000259" key="1">
    <source>
        <dbReference type="Pfam" id="PF15655"/>
    </source>
</evidence>
<proteinExistence type="predicted"/>
<name>A0A6I6Y9D4_PSEPU</name>
<accession>A0A6I6Y9D4</accession>
<sequence length="139" mass="16309">MSIQNVPESLIAFMGEMKVWEVDFFAKRKLTLGEGVDKVGLKEEYAHELERILNKYAMKDKFNYGRLIDLGCTKPATYDPDSDRFEILESDEKNLTVRVQQVNGAETISRIYMAQKEGEWKIKKREVLNFDEKWRRAPL</sequence>